<feature type="domain" description="Alpha-macroglobulin receptor-binding" evidence="7">
    <location>
        <begin position="412"/>
        <end position="490"/>
    </location>
</feature>
<dbReference type="PANTHER" id="PTHR11412">
    <property type="entry name" value="MACROGLOBULIN / COMPLEMENT"/>
    <property type="match status" value="1"/>
</dbReference>
<evidence type="ECO:0000256" key="2">
    <source>
        <dbReference type="ARBA" id="ARBA00022690"/>
    </source>
</evidence>
<evidence type="ECO:0000256" key="4">
    <source>
        <dbReference type="ARBA" id="ARBA00022900"/>
    </source>
</evidence>
<comment type="similarity">
    <text evidence="1">Belongs to the protease inhibitor I39 (alpha-2-macroglobulin) family.</text>
</comment>
<dbReference type="PANTHER" id="PTHR11412:SF150">
    <property type="entry name" value="ALPHA-2-MACROGLOBULIN-RELATED"/>
    <property type="match status" value="1"/>
</dbReference>
<dbReference type="InterPro" id="IPR047565">
    <property type="entry name" value="Alpha-macroglob_thiol-ester_cl"/>
</dbReference>
<dbReference type="Proteomes" id="UP000257200">
    <property type="component" value="Unplaced"/>
</dbReference>
<evidence type="ECO:0000256" key="6">
    <source>
        <dbReference type="ARBA" id="ARBA00023180"/>
    </source>
</evidence>
<keyword evidence="2" id="KW-0646">Protease inhibitor</keyword>
<dbReference type="InterPro" id="IPR019742">
    <property type="entry name" value="MacrogloblnA2_CS"/>
</dbReference>
<evidence type="ECO:0000313" key="8">
    <source>
        <dbReference type="Ensembl" id="ENSAPOP00000032097.1"/>
    </source>
</evidence>
<keyword evidence="6" id="KW-0325">Glycoprotein</keyword>
<dbReference type="InterPro" id="IPR009048">
    <property type="entry name" value="A-macroglobulin_rcpt-bd"/>
</dbReference>
<dbReference type="InterPro" id="IPR011626">
    <property type="entry name" value="Alpha-macroglobulin_TED"/>
</dbReference>
<name>A0A3Q1GXE4_9TELE</name>
<dbReference type="Gene3D" id="2.60.120.1540">
    <property type="match status" value="1"/>
</dbReference>
<dbReference type="InterPro" id="IPR050473">
    <property type="entry name" value="A2M/Complement_sys"/>
</dbReference>
<proteinExistence type="inferred from homology"/>
<dbReference type="GO" id="GO:0005615">
    <property type="term" value="C:extracellular space"/>
    <property type="evidence" value="ECO:0007669"/>
    <property type="project" value="InterPro"/>
</dbReference>
<evidence type="ECO:0000256" key="3">
    <source>
        <dbReference type="ARBA" id="ARBA00022729"/>
    </source>
</evidence>
<dbReference type="AlphaFoldDB" id="A0A3Q1GXE4"/>
<dbReference type="GeneTree" id="ENSGT00940000162996"/>
<evidence type="ECO:0000256" key="5">
    <source>
        <dbReference type="ARBA" id="ARBA00023157"/>
    </source>
</evidence>
<keyword evidence="3" id="KW-0732">Signal</keyword>
<dbReference type="InterPro" id="IPR041813">
    <property type="entry name" value="A2M_TED"/>
</dbReference>
<accession>A0A3Q1GXE4</accession>
<dbReference type="InParanoid" id="A0A3Q1GXE4"/>
<dbReference type="SMART" id="SM01361">
    <property type="entry name" value="A2M_recep"/>
    <property type="match status" value="1"/>
</dbReference>
<sequence>TIMQEIDPHLPENVIEGSARALVTVSGDILGQALQHLDGLLRMPYGCGEQNMVLLAPNIYILQYLENTKQLTPAIREKASNFMISGYQRQLNYKHHDGAYSTFGAGTRNTWLTAFVLRSFAKAKSFIYIDPTTIEQTRKWLESKQQENGCFEMSGKLFNNRMKGSVSDEVTLSAYITAAFLETNVSAKNPVVEKSLSCLKESISNLSNTYTTALMAYVFTLAGDMETRGLLLAHLDKVAIKQGKLSSSAETSASLSVEISSYVLMATLSASPTNEDLGYASGIVRWLTTQQNYYGGFSSTQDTVVALQALALYATLVFSPHGSSAVKVQSPSEQLMFNVTQDNRLLHQESVLQDMTGNFNLEVQGTACVSVQVSEQSTHVAKPISSDFSVEATTEVNSTGVRPKYNGKESSTNMVILDIQVLSGFVPESESLRKVSSYNDFHLNKRDGGVQVYIREVGEIHSDIPGQNLKPAVVKIYDYYEPSKTNIPKPHFKRFG</sequence>
<organism evidence="8 9">
    <name type="scientific">Acanthochromis polyacanthus</name>
    <name type="common">spiny chromis</name>
    <dbReference type="NCBI Taxonomy" id="80966"/>
    <lineage>
        <taxon>Eukaryota</taxon>
        <taxon>Metazoa</taxon>
        <taxon>Chordata</taxon>
        <taxon>Craniata</taxon>
        <taxon>Vertebrata</taxon>
        <taxon>Euteleostomi</taxon>
        <taxon>Actinopterygii</taxon>
        <taxon>Neopterygii</taxon>
        <taxon>Teleostei</taxon>
        <taxon>Neoteleostei</taxon>
        <taxon>Acanthomorphata</taxon>
        <taxon>Ovalentaria</taxon>
        <taxon>Pomacentridae</taxon>
        <taxon>Acanthochromis</taxon>
    </lineage>
</organism>
<reference evidence="8" key="1">
    <citation type="submission" date="2025-08" db="UniProtKB">
        <authorList>
            <consortium name="Ensembl"/>
        </authorList>
    </citation>
    <scope>IDENTIFICATION</scope>
</reference>
<dbReference type="InterPro" id="IPR036595">
    <property type="entry name" value="A-macroglobulin_rcpt-bd_sf"/>
</dbReference>
<dbReference type="Pfam" id="PF07678">
    <property type="entry name" value="TED_complement"/>
    <property type="match status" value="1"/>
</dbReference>
<dbReference type="Gene3D" id="2.60.40.690">
    <property type="entry name" value="Alpha-macroglobulin, receptor-binding domain"/>
    <property type="match status" value="1"/>
</dbReference>
<dbReference type="STRING" id="80966.ENSAPOP00000032097"/>
<dbReference type="SUPFAM" id="SSF48239">
    <property type="entry name" value="Terpenoid cyclases/Protein prenyltransferases"/>
    <property type="match status" value="1"/>
</dbReference>
<evidence type="ECO:0000256" key="1">
    <source>
        <dbReference type="ARBA" id="ARBA00010952"/>
    </source>
</evidence>
<keyword evidence="5" id="KW-1015">Disulfide bond</keyword>
<dbReference type="InterPro" id="IPR008930">
    <property type="entry name" value="Terpenoid_cyclase/PrenylTrfase"/>
</dbReference>
<dbReference type="Ensembl" id="ENSAPOT00000025728.1">
    <property type="protein sequence ID" value="ENSAPOP00000032097.1"/>
    <property type="gene ID" value="ENSAPOG00000019859.1"/>
</dbReference>
<evidence type="ECO:0000313" key="9">
    <source>
        <dbReference type="Proteomes" id="UP000257200"/>
    </source>
</evidence>
<reference evidence="8" key="2">
    <citation type="submission" date="2025-09" db="UniProtKB">
        <authorList>
            <consortium name="Ensembl"/>
        </authorList>
    </citation>
    <scope>IDENTIFICATION</scope>
</reference>
<dbReference type="Gene3D" id="1.50.10.20">
    <property type="match status" value="1"/>
</dbReference>
<dbReference type="CDD" id="cd02897">
    <property type="entry name" value="A2M_2"/>
    <property type="match status" value="1"/>
</dbReference>
<dbReference type="SUPFAM" id="SSF49410">
    <property type="entry name" value="Alpha-macroglobulin receptor domain"/>
    <property type="match status" value="1"/>
</dbReference>
<dbReference type="Pfam" id="PF07677">
    <property type="entry name" value="A2M_recep"/>
    <property type="match status" value="1"/>
</dbReference>
<protein>
    <submittedName>
        <fullName evidence="8">Alpha-2-macroglobulin-like</fullName>
    </submittedName>
</protein>
<dbReference type="PROSITE" id="PS00477">
    <property type="entry name" value="ALPHA_2_MACROGLOBULIN"/>
    <property type="match status" value="1"/>
</dbReference>
<keyword evidence="9" id="KW-1185">Reference proteome</keyword>
<dbReference type="FunFam" id="1.50.10.20:FF:000001">
    <property type="entry name" value="CD109 isoform 1"/>
    <property type="match status" value="1"/>
</dbReference>
<evidence type="ECO:0000259" key="7">
    <source>
        <dbReference type="SMART" id="SM01361"/>
    </source>
</evidence>
<dbReference type="GO" id="GO:0004867">
    <property type="term" value="F:serine-type endopeptidase inhibitor activity"/>
    <property type="evidence" value="ECO:0007669"/>
    <property type="project" value="UniProtKB-KW"/>
</dbReference>
<dbReference type="SMART" id="SM01419">
    <property type="entry name" value="Thiol-ester_cl"/>
    <property type="match status" value="1"/>
</dbReference>
<keyword evidence="4" id="KW-0722">Serine protease inhibitor</keyword>